<dbReference type="Gene3D" id="3.40.50.300">
    <property type="entry name" value="P-loop containing nucleotide triphosphate hydrolases"/>
    <property type="match status" value="1"/>
</dbReference>
<feature type="domain" description="ABC transporter" evidence="4">
    <location>
        <begin position="2"/>
        <end position="250"/>
    </location>
</feature>
<dbReference type="InterPro" id="IPR027417">
    <property type="entry name" value="P-loop_NTPase"/>
</dbReference>
<dbReference type="InterPro" id="IPR051120">
    <property type="entry name" value="ABC_AA/LPS_Transport"/>
</dbReference>
<dbReference type="InterPro" id="IPR032823">
    <property type="entry name" value="BCA_ABC_TP_C"/>
</dbReference>
<dbReference type="EMBL" id="BAABAQ010000025">
    <property type="protein sequence ID" value="GAA4210851.1"/>
    <property type="molecule type" value="Genomic_DNA"/>
</dbReference>
<comment type="caution">
    <text evidence="5">The sequence shown here is derived from an EMBL/GenBank/DDBJ whole genome shotgun (WGS) entry which is preliminary data.</text>
</comment>
<dbReference type="SUPFAM" id="SSF52540">
    <property type="entry name" value="P-loop containing nucleoside triphosphate hydrolases"/>
    <property type="match status" value="1"/>
</dbReference>
<dbReference type="PROSITE" id="PS50893">
    <property type="entry name" value="ABC_TRANSPORTER_2"/>
    <property type="match status" value="1"/>
</dbReference>
<name>A0ABP8BN74_9ACTN</name>
<proteinExistence type="predicted"/>
<dbReference type="PANTHER" id="PTHR45772:SF4">
    <property type="entry name" value="ABC TRANSPORTER ATP-BINDING PROTEIN"/>
    <property type="match status" value="1"/>
</dbReference>
<organism evidence="5 6">
    <name type="scientific">Streptosporangium oxazolinicum</name>
    <dbReference type="NCBI Taxonomy" id="909287"/>
    <lineage>
        <taxon>Bacteria</taxon>
        <taxon>Bacillati</taxon>
        <taxon>Actinomycetota</taxon>
        <taxon>Actinomycetes</taxon>
        <taxon>Streptosporangiales</taxon>
        <taxon>Streptosporangiaceae</taxon>
        <taxon>Streptosporangium</taxon>
    </lineage>
</organism>
<evidence type="ECO:0000313" key="5">
    <source>
        <dbReference type="EMBL" id="GAA4210851.1"/>
    </source>
</evidence>
<gene>
    <name evidence="5" type="ORF">GCM10022252_79220</name>
</gene>
<keyword evidence="1" id="KW-0813">Transport</keyword>
<evidence type="ECO:0000256" key="2">
    <source>
        <dbReference type="ARBA" id="ARBA00022741"/>
    </source>
</evidence>
<dbReference type="GO" id="GO:0005524">
    <property type="term" value="F:ATP binding"/>
    <property type="evidence" value="ECO:0007669"/>
    <property type="project" value="UniProtKB-KW"/>
</dbReference>
<evidence type="ECO:0000256" key="1">
    <source>
        <dbReference type="ARBA" id="ARBA00022448"/>
    </source>
</evidence>
<evidence type="ECO:0000256" key="3">
    <source>
        <dbReference type="ARBA" id="ARBA00022840"/>
    </source>
</evidence>
<reference evidence="6" key="1">
    <citation type="journal article" date="2019" name="Int. J. Syst. Evol. Microbiol.">
        <title>The Global Catalogue of Microorganisms (GCM) 10K type strain sequencing project: providing services to taxonomists for standard genome sequencing and annotation.</title>
        <authorList>
            <consortium name="The Broad Institute Genomics Platform"/>
            <consortium name="The Broad Institute Genome Sequencing Center for Infectious Disease"/>
            <person name="Wu L."/>
            <person name="Ma J."/>
        </authorList>
    </citation>
    <scope>NUCLEOTIDE SEQUENCE [LARGE SCALE GENOMIC DNA]</scope>
    <source>
        <strain evidence="6">JCM 17388</strain>
    </source>
</reference>
<evidence type="ECO:0000313" key="6">
    <source>
        <dbReference type="Proteomes" id="UP001501251"/>
    </source>
</evidence>
<keyword evidence="6" id="KW-1185">Reference proteome</keyword>
<dbReference type="InterPro" id="IPR003439">
    <property type="entry name" value="ABC_transporter-like_ATP-bd"/>
</dbReference>
<dbReference type="SMART" id="SM00382">
    <property type="entry name" value="AAA"/>
    <property type="match status" value="1"/>
</dbReference>
<dbReference type="InterPro" id="IPR003593">
    <property type="entry name" value="AAA+_ATPase"/>
</dbReference>
<evidence type="ECO:0000259" key="4">
    <source>
        <dbReference type="PROSITE" id="PS50893"/>
    </source>
</evidence>
<dbReference type="PANTHER" id="PTHR45772">
    <property type="entry name" value="CONSERVED COMPONENT OF ABC TRANSPORTER FOR NATURAL AMINO ACIDS-RELATED"/>
    <property type="match status" value="1"/>
</dbReference>
<protein>
    <submittedName>
        <fullName evidence="5">ABC transporter ATP-binding protein</fullName>
    </submittedName>
</protein>
<accession>A0ABP8BN74</accession>
<keyword evidence="3 5" id="KW-0067">ATP-binding</keyword>
<dbReference type="Proteomes" id="UP001501251">
    <property type="component" value="Unassembled WGS sequence"/>
</dbReference>
<dbReference type="Pfam" id="PF12399">
    <property type="entry name" value="BCA_ABC_TP_C"/>
    <property type="match status" value="1"/>
</dbReference>
<dbReference type="RefSeq" id="WP_344923496.1">
    <property type="nucleotide sequence ID" value="NZ_BAABAQ010000025.1"/>
</dbReference>
<dbReference type="Pfam" id="PF00005">
    <property type="entry name" value="ABC_tran"/>
    <property type="match status" value="1"/>
</dbReference>
<sequence>MLTVEGLSIRFGGITALDGVGFRVDEGGLVGLIGPNGAGKTTLFNCLTRRYTPDAGRVTYRGDDLLKAPPHAIAARGIARTFQNLGLFRELSVLDNVLIGAHHHGRAGFVTAGLRLSRVRREERRLRAAAEELLARLDLADLAGHPAAGLPFGTLKRVELARALAARPRLLLLDEPVNGLSHAEVEAFAATLREVRRDFALTMVVVEHHMGFVMGVCDRVVCLNFGRKIAEGAPEEVQHDPAVVEAYLGTAA</sequence>
<keyword evidence="2" id="KW-0547">Nucleotide-binding</keyword>